<feature type="coiled-coil region" evidence="1">
    <location>
        <begin position="30"/>
        <end position="57"/>
    </location>
</feature>
<feature type="region of interest" description="Disordered" evidence="2">
    <location>
        <begin position="184"/>
        <end position="203"/>
    </location>
</feature>
<gene>
    <name evidence="3" type="ORF">KEC16_16035</name>
</gene>
<feature type="compositionally biased region" description="Gly residues" evidence="2">
    <location>
        <begin position="189"/>
        <end position="203"/>
    </location>
</feature>
<evidence type="ECO:0000256" key="1">
    <source>
        <dbReference type="SAM" id="Coils"/>
    </source>
</evidence>
<evidence type="ECO:0000313" key="4">
    <source>
        <dbReference type="Proteomes" id="UP000680714"/>
    </source>
</evidence>
<protein>
    <submittedName>
        <fullName evidence="3">Uncharacterized protein</fullName>
    </submittedName>
</protein>
<sequence>MAMTIMRSTALEMALTTLRTSKEGLSKEKLEELTEKVKKDQEVLDKVQMARKQARKERKSNAGKKLEEIKKRIEMLKRFALTSEGAARELARLARELKQAAREFRQSGAASDITTSTSTPESVAAERQSEAKADKEFANEVRKIAQILKAMIRRNKPDKNSDEERGLEQARKDIKSATDDAGAIITEADGGGGGLGDVGGLLV</sequence>
<name>A0ABS5IHQ2_9PROT</name>
<feature type="region of interest" description="Disordered" evidence="2">
    <location>
        <begin position="152"/>
        <end position="179"/>
    </location>
</feature>
<feature type="compositionally biased region" description="Polar residues" evidence="2">
    <location>
        <begin position="108"/>
        <end position="121"/>
    </location>
</feature>
<accession>A0ABS5IHQ2</accession>
<dbReference type="Proteomes" id="UP000680714">
    <property type="component" value="Unassembled WGS sequence"/>
</dbReference>
<feature type="region of interest" description="Disordered" evidence="2">
    <location>
        <begin position="104"/>
        <end position="135"/>
    </location>
</feature>
<comment type="caution">
    <text evidence="3">The sequence shown here is derived from an EMBL/GenBank/DDBJ whole genome shotgun (WGS) entry which is preliminary data.</text>
</comment>
<keyword evidence="4" id="KW-1185">Reference proteome</keyword>
<organism evidence="3 4">
    <name type="scientific">Magnetospirillum sulfuroxidans</name>
    <dbReference type="NCBI Taxonomy" id="611300"/>
    <lineage>
        <taxon>Bacteria</taxon>
        <taxon>Pseudomonadati</taxon>
        <taxon>Pseudomonadota</taxon>
        <taxon>Alphaproteobacteria</taxon>
        <taxon>Rhodospirillales</taxon>
        <taxon>Rhodospirillaceae</taxon>
        <taxon>Magnetospirillum</taxon>
    </lineage>
</organism>
<evidence type="ECO:0000313" key="3">
    <source>
        <dbReference type="EMBL" id="MBR9973233.1"/>
    </source>
</evidence>
<proteinExistence type="predicted"/>
<reference evidence="3 4" key="1">
    <citation type="submission" date="2021-04" db="EMBL/GenBank/DDBJ databases">
        <title>Magnetospirillum sulfuroxidans sp. nov., a facultative chemolithoautotrophic sulfur-oxidizing alphaproteobacterium isolated from freshwater sediment and proposals for Paramagetospirillum gen. nov., and Magnetospirillaceae fam. nov.</title>
        <authorList>
            <person name="Koziaeva V."/>
            <person name="Geelhoed J.S."/>
            <person name="Sorokin D.Y."/>
            <person name="Grouzdev D.S."/>
        </authorList>
    </citation>
    <scope>NUCLEOTIDE SEQUENCE [LARGE SCALE GENOMIC DNA]</scope>
    <source>
        <strain evidence="3 4">J10</strain>
    </source>
</reference>
<dbReference type="RefSeq" id="WP_211550772.1">
    <property type="nucleotide sequence ID" value="NZ_JAGTUF010000019.1"/>
</dbReference>
<dbReference type="EMBL" id="JAGTUF010000019">
    <property type="protein sequence ID" value="MBR9973233.1"/>
    <property type="molecule type" value="Genomic_DNA"/>
</dbReference>
<keyword evidence="1" id="KW-0175">Coiled coil</keyword>
<evidence type="ECO:0000256" key="2">
    <source>
        <dbReference type="SAM" id="MobiDB-lite"/>
    </source>
</evidence>
<feature type="compositionally biased region" description="Basic and acidic residues" evidence="2">
    <location>
        <begin position="155"/>
        <end position="178"/>
    </location>
</feature>